<sequence length="91" mass="10826">MTMTNAERQTRYRTNTRVRQENYTARLNTELLFGAKTALKRLSLHHGKSQREMLEQLILQAEQSLRQSLNEEEDDRYLDLSMQALRSNKKK</sequence>
<dbReference type="EMBL" id="CP133838">
    <property type="protein sequence ID" value="WMY75947.1"/>
    <property type="molecule type" value="Genomic_DNA"/>
</dbReference>
<name>A0ABY9SEL6_9ENTR</name>
<dbReference type="RefSeq" id="WP_309878399.1">
    <property type="nucleotide sequence ID" value="NZ_CP133838.1"/>
</dbReference>
<accession>A0ABY9SEL6</accession>
<reference evidence="1 2" key="1">
    <citation type="submission" date="2023-09" db="EMBL/GenBank/DDBJ databases">
        <title>Buttiauxella selenatireducens sp. nov., isolated from the rhizosphere of Cardamine hupingshanesis.</title>
        <authorList>
            <person name="Zhang S."/>
            <person name="Xu Z."/>
            <person name="Wang H."/>
            <person name="Guo Y."/>
        </authorList>
    </citation>
    <scope>NUCLEOTIDE SEQUENCE [LARGE SCALE GENOMIC DNA]</scope>
    <source>
        <strain evidence="1 2">R73</strain>
    </source>
</reference>
<evidence type="ECO:0000313" key="2">
    <source>
        <dbReference type="Proteomes" id="UP001246690"/>
    </source>
</evidence>
<protein>
    <submittedName>
        <fullName evidence="1">Uncharacterized protein</fullName>
    </submittedName>
</protein>
<proteinExistence type="predicted"/>
<evidence type="ECO:0000313" key="1">
    <source>
        <dbReference type="EMBL" id="WMY75947.1"/>
    </source>
</evidence>
<organism evidence="1 2">
    <name type="scientific">Buttiauxella selenatireducens</name>
    <dbReference type="NCBI Taxonomy" id="3073902"/>
    <lineage>
        <taxon>Bacteria</taxon>
        <taxon>Pseudomonadati</taxon>
        <taxon>Pseudomonadota</taxon>
        <taxon>Gammaproteobacteria</taxon>
        <taxon>Enterobacterales</taxon>
        <taxon>Enterobacteriaceae</taxon>
        <taxon>Buttiauxella</taxon>
    </lineage>
</organism>
<dbReference type="Proteomes" id="UP001246690">
    <property type="component" value="Chromosome"/>
</dbReference>
<gene>
    <name evidence="1" type="ORF">RHD99_08425</name>
</gene>
<keyword evidence="2" id="KW-1185">Reference proteome</keyword>